<dbReference type="RefSeq" id="WP_393010924.1">
    <property type="nucleotide sequence ID" value="NZ_JAZAQF010000023.1"/>
</dbReference>
<feature type="region of interest" description="Disordered" evidence="1">
    <location>
        <begin position="232"/>
        <end position="285"/>
    </location>
</feature>
<keyword evidence="4" id="KW-1185">Reference proteome</keyword>
<reference evidence="4" key="1">
    <citation type="journal article" date="2024" name="Algal Res.">
        <title>Biochemical, toxicological and genomic investigation of a high-biomass producing Limnothrix strain isolated from Italian shallow drinking water reservoir.</title>
        <authorList>
            <person name="Simonazzi M."/>
            <person name="Shishido T.K."/>
            <person name="Delbaje E."/>
            <person name="Wahlsten M."/>
            <person name="Fewer D.P."/>
            <person name="Sivonen K."/>
            <person name="Pezzolesi L."/>
            <person name="Pistocchi R."/>
        </authorList>
    </citation>
    <scope>NUCLEOTIDE SEQUENCE [LARGE SCALE GENOMIC DNA]</scope>
    <source>
        <strain evidence="4">LRLZ20PSL1</strain>
    </source>
</reference>
<keyword evidence="2" id="KW-1133">Transmembrane helix</keyword>
<dbReference type="Proteomes" id="UP001604335">
    <property type="component" value="Unassembled WGS sequence"/>
</dbReference>
<feature type="compositionally biased region" description="Basic and acidic residues" evidence="1">
    <location>
        <begin position="16"/>
        <end position="30"/>
    </location>
</feature>
<dbReference type="EMBL" id="JAZAQF010000023">
    <property type="protein sequence ID" value="MFG3816889.1"/>
    <property type="molecule type" value="Genomic_DNA"/>
</dbReference>
<evidence type="ECO:0000256" key="1">
    <source>
        <dbReference type="SAM" id="MobiDB-lite"/>
    </source>
</evidence>
<feature type="compositionally biased region" description="Low complexity" evidence="1">
    <location>
        <begin position="256"/>
        <end position="285"/>
    </location>
</feature>
<feature type="region of interest" description="Disordered" evidence="1">
    <location>
        <begin position="1"/>
        <end position="63"/>
    </location>
</feature>
<feature type="transmembrane region" description="Helical" evidence="2">
    <location>
        <begin position="195"/>
        <end position="217"/>
    </location>
</feature>
<proteinExistence type="predicted"/>
<feature type="compositionally biased region" description="Polar residues" evidence="1">
    <location>
        <begin position="53"/>
        <end position="63"/>
    </location>
</feature>
<name>A0ABW7C6S3_9CYAN</name>
<sequence>MTVQSGPDASGFPSADEAREEGFDHYRDDYDRDDYDADSREVPLWPTRRMTRSPASRSPQDFTSVLREIDPSAGQRDLAPQPDLIDCVEFLRSLHRPIDPAVAALPPLDTAPSERQAIEWEYKIVRAKRPLFANPVTFAQLCREEALAGWILLEKFDDRRVRFRRPLHLRDELDLSALPFDPYRTQYQGPGFRNWGWGIAALLAAATIPAYAGYAWVSVQLLGPWRDDLPRPAQRVAPAPPLNPPAESVHELPAFPNSSRNPSSSNSNSNSSADLSSRSPLSRST</sequence>
<organism evidence="3 4">
    <name type="scientific">Limnothrix redekei LRLZ20PSL1</name>
    <dbReference type="NCBI Taxonomy" id="3112953"/>
    <lineage>
        <taxon>Bacteria</taxon>
        <taxon>Bacillati</taxon>
        <taxon>Cyanobacteriota</taxon>
        <taxon>Cyanophyceae</taxon>
        <taxon>Pseudanabaenales</taxon>
        <taxon>Pseudanabaenaceae</taxon>
        <taxon>Limnothrix</taxon>
    </lineage>
</organism>
<comment type="caution">
    <text evidence="3">The sequence shown here is derived from an EMBL/GenBank/DDBJ whole genome shotgun (WGS) entry which is preliminary data.</text>
</comment>
<keyword evidence="2" id="KW-0472">Membrane</keyword>
<evidence type="ECO:0000313" key="4">
    <source>
        <dbReference type="Proteomes" id="UP001604335"/>
    </source>
</evidence>
<accession>A0ABW7C6S3</accession>
<gene>
    <name evidence="3" type="ORF">VPK24_04500</name>
</gene>
<keyword evidence="2" id="KW-0812">Transmembrane</keyword>
<evidence type="ECO:0000313" key="3">
    <source>
        <dbReference type="EMBL" id="MFG3816889.1"/>
    </source>
</evidence>
<protein>
    <submittedName>
        <fullName evidence="3">Uncharacterized protein</fullName>
    </submittedName>
</protein>
<evidence type="ECO:0000256" key="2">
    <source>
        <dbReference type="SAM" id="Phobius"/>
    </source>
</evidence>